<organism evidence="1 2">
    <name type="scientific">Rhizophagus irregularis</name>
    <dbReference type="NCBI Taxonomy" id="588596"/>
    <lineage>
        <taxon>Eukaryota</taxon>
        <taxon>Fungi</taxon>
        <taxon>Fungi incertae sedis</taxon>
        <taxon>Mucoromycota</taxon>
        <taxon>Glomeromycotina</taxon>
        <taxon>Glomeromycetes</taxon>
        <taxon>Glomerales</taxon>
        <taxon>Glomeraceae</taxon>
        <taxon>Rhizophagus</taxon>
    </lineage>
</organism>
<sequence>MLAQHEQFVGLRLQLQGVRNDSTFSENLEQQGGERTNSNIDDTNKFINDYSVRNRLRMLGQPQNNVHKLNIHDMAAFYAPSNRTQIRSNFNFNPSRLNSNTNFRLTLNVIMVPFINSNRLVTVDVEHWEILSDLGLIQDVTFTDESAVGIEQTLTEIIPIIQETGRQSDTAYINIKDYDSCLEYLLNWGLHASAEDILKRPVIIIDNEKDMTEVFWRKIKNTNLNYWDDLLLIRQNLQIVEFEYPTIIVLVVDTGGIVAAITLSIFDDERLSNYISEYEVVTKRQKSLEMLKAGFNICGLMKRSELYLTLNSEEFLNQLDEHQIEMTIYEVPAKIVDRNKIYDWLKHWFQWRNSFASINGGSSGSLPIVRTCANILILCRDYSSVVQFYESLDECLCNSEGFSESAYNNIHSSIITSTQDIQQLDDSMSSFPRIKSNQIEDQNRILSLPRIESNQIERQNEGGVTIEESIEVIDLTIDDSEENEEDIIHVKEELKDNNEFIQLTNLSDDHVIIDLESEAYSMENHKPRRRSKRHINNLATTDSTDSQNNILQFVIKVKEDIYL</sequence>
<keyword evidence="2" id="KW-1185">Reference proteome</keyword>
<evidence type="ECO:0000313" key="2">
    <source>
        <dbReference type="Proteomes" id="UP000234323"/>
    </source>
</evidence>
<accession>A0A2I1HFS4</accession>
<dbReference type="AlphaFoldDB" id="A0A2I1HFS4"/>
<protein>
    <submittedName>
        <fullName evidence="1">Uncharacterized protein</fullName>
    </submittedName>
</protein>
<evidence type="ECO:0000313" key="1">
    <source>
        <dbReference type="EMBL" id="PKY57733.1"/>
    </source>
</evidence>
<comment type="caution">
    <text evidence="1">The sequence shown here is derived from an EMBL/GenBank/DDBJ whole genome shotgun (WGS) entry which is preliminary data.</text>
</comment>
<dbReference type="Proteomes" id="UP000234323">
    <property type="component" value="Unassembled WGS sequence"/>
</dbReference>
<reference evidence="1 2" key="1">
    <citation type="submission" date="2015-10" db="EMBL/GenBank/DDBJ databases">
        <title>Genome analyses suggest a sexual origin of heterokaryosis in a supposedly ancient asexual fungus.</title>
        <authorList>
            <person name="Ropars J."/>
            <person name="Sedzielewska K."/>
            <person name="Noel J."/>
            <person name="Charron P."/>
            <person name="Farinelli L."/>
            <person name="Marton T."/>
            <person name="Kruger M."/>
            <person name="Pelin A."/>
            <person name="Brachmann A."/>
            <person name="Corradi N."/>
        </authorList>
    </citation>
    <scope>NUCLEOTIDE SEQUENCE [LARGE SCALE GENOMIC DNA]</scope>
    <source>
        <strain evidence="1 2">A4</strain>
    </source>
</reference>
<dbReference type="EMBL" id="LLXI01002671">
    <property type="protein sequence ID" value="PKY57733.1"/>
    <property type="molecule type" value="Genomic_DNA"/>
</dbReference>
<proteinExistence type="predicted"/>
<gene>
    <name evidence="1" type="ORF">RhiirA4_479025</name>
</gene>
<name>A0A2I1HFS4_9GLOM</name>